<keyword evidence="2" id="KW-1185">Reference proteome</keyword>
<reference evidence="1 2" key="1">
    <citation type="submission" date="2019-03" db="EMBL/GenBank/DDBJ databases">
        <title>Genomic Encyclopedia of Type Strains, Phase IV (KMG-IV): sequencing the most valuable type-strain genomes for metagenomic binning, comparative biology and taxonomic classification.</title>
        <authorList>
            <person name="Goeker M."/>
        </authorList>
    </citation>
    <scope>NUCLEOTIDE SEQUENCE [LARGE SCALE GENOMIC DNA]</scope>
    <source>
        <strain evidence="1 2">DSM 11901</strain>
    </source>
</reference>
<sequence length="73" mass="7787">MNQAQPVTLDVQATVIEVLPSMGLAWLRDGDMREWAVTKSTPGVDLGALTLGKTVCLHVRSVDGKQLPCGCHA</sequence>
<dbReference type="RefSeq" id="WP_133611005.1">
    <property type="nucleotide sequence ID" value="NZ_SNXW01000011.1"/>
</dbReference>
<evidence type="ECO:0000313" key="2">
    <source>
        <dbReference type="Proteomes" id="UP000294593"/>
    </source>
</evidence>
<organism evidence="1 2">
    <name type="scientific">Aquabacterium commune</name>
    <dbReference type="NCBI Taxonomy" id="70586"/>
    <lineage>
        <taxon>Bacteria</taxon>
        <taxon>Pseudomonadati</taxon>
        <taxon>Pseudomonadota</taxon>
        <taxon>Betaproteobacteria</taxon>
        <taxon>Burkholderiales</taxon>
        <taxon>Aquabacterium</taxon>
    </lineage>
</organism>
<accession>A0A4R6R545</accession>
<dbReference type="Proteomes" id="UP000294593">
    <property type="component" value="Unassembled WGS sequence"/>
</dbReference>
<proteinExistence type="predicted"/>
<evidence type="ECO:0000313" key="1">
    <source>
        <dbReference type="EMBL" id="TDP80705.1"/>
    </source>
</evidence>
<dbReference type="OrthoDB" id="9155406at2"/>
<protein>
    <submittedName>
        <fullName evidence="1">Uncharacterized protein</fullName>
    </submittedName>
</protein>
<gene>
    <name evidence="1" type="ORF">EV672_11140</name>
</gene>
<dbReference type="EMBL" id="SNXW01000011">
    <property type="protein sequence ID" value="TDP80705.1"/>
    <property type="molecule type" value="Genomic_DNA"/>
</dbReference>
<dbReference type="AlphaFoldDB" id="A0A4R6R545"/>
<comment type="caution">
    <text evidence="1">The sequence shown here is derived from an EMBL/GenBank/DDBJ whole genome shotgun (WGS) entry which is preliminary data.</text>
</comment>
<name>A0A4R6R545_9BURK</name>